<keyword evidence="1" id="KW-0732">Signal</keyword>
<feature type="chain" id="PRO_5001515966" evidence="1">
    <location>
        <begin position="25"/>
        <end position="179"/>
    </location>
</feature>
<feature type="signal peptide" evidence="1">
    <location>
        <begin position="1"/>
        <end position="24"/>
    </location>
</feature>
<dbReference type="SUPFAM" id="SSF57362">
    <property type="entry name" value="BPTI-like"/>
    <property type="match status" value="1"/>
</dbReference>
<evidence type="ECO:0000256" key="1">
    <source>
        <dbReference type="SAM" id="SignalP"/>
    </source>
</evidence>
<dbReference type="InterPro" id="IPR036880">
    <property type="entry name" value="Kunitz_BPTI_sf"/>
</dbReference>
<reference evidence="2" key="1">
    <citation type="submission" date="2014-03" db="EMBL/GenBank/DDBJ databases">
        <title>The sialotranscriptome of Amblyomma triste, Amblyomma parvum and Amblyomma cajennense ticks, uncovered by 454-based RNA-seq.</title>
        <authorList>
            <person name="Garcia G.R."/>
            <person name="Gardinassi L.G."/>
            <person name="Ribeiro J.M."/>
            <person name="Anatrielo E."/>
            <person name="Ferreira B.R."/>
            <person name="Moreira H.N."/>
            <person name="Mafra C."/>
            <person name="Olegario M.M."/>
            <person name="Szabo P.J."/>
            <person name="Miranda-Santos I.K."/>
            <person name="Maruyama S.R."/>
        </authorList>
    </citation>
    <scope>NUCLEOTIDE SEQUENCE</scope>
    <source>
        <strain evidence="2">Araguapaz</strain>
        <tissue evidence="2">Salivary glands</tissue>
    </source>
</reference>
<dbReference type="EMBL" id="GBBL01000625">
    <property type="protein sequence ID" value="JAC26695.1"/>
    <property type="molecule type" value="mRNA"/>
</dbReference>
<sequence length="179" mass="19797">MNSPLIGFVSLFAAAALIPAELRGEHSNERPTVKPECETPQLPFCNLSDSDSCYNKTDILFIFNTTSGLCESTLIDPSYRNNTFKSRFECVSTCNPDQGAPFCAESPWNACNGSTEDSIFVSYFYNITSGTCEEYVDCVESEYKTTDVNGFYDDVNCKFQCEGFNESNVCGSKTKPLEG</sequence>
<protein>
    <submittedName>
        <fullName evidence="2">Putative serine proteinase inhibitor</fullName>
    </submittedName>
</protein>
<organism evidence="2">
    <name type="scientific">Amblyomma parvum</name>
    <name type="common">South American tick</name>
    <dbReference type="NCBI Taxonomy" id="251391"/>
    <lineage>
        <taxon>Eukaryota</taxon>
        <taxon>Metazoa</taxon>
        <taxon>Ecdysozoa</taxon>
        <taxon>Arthropoda</taxon>
        <taxon>Chelicerata</taxon>
        <taxon>Arachnida</taxon>
        <taxon>Acari</taxon>
        <taxon>Parasitiformes</taxon>
        <taxon>Ixodida</taxon>
        <taxon>Ixodoidea</taxon>
        <taxon>Ixodidae</taxon>
        <taxon>Amblyomminae</taxon>
        <taxon>Amblyomma</taxon>
    </lineage>
</organism>
<evidence type="ECO:0000313" key="2">
    <source>
        <dbReference type="EMBL" id="JAC26695.1"/>
    </source>
</evidence>
<accession>A0A023G196</accession>
<dbReference type="GO" id="GO:0004867">
    <property type="term" value="F:serine-type endopeptidase inhibitor activity"/>
    <property type="evidence" value="ECO:0007669"/>
    <property type="project" value="InterPro"/>
</dbReference>
<name>A0A023G196_AMBPA</name>
<proteinExistence type="evidence at transcript level"/>
<dbReference type="AlphaFoldDB" id="A0A023G196"/>